<keyword evidence="2" id="KW-0472">Membrane</keyword>
<reference evidence="3" key="1">
    <citation type="journal article" date="2020" name="Nature">
        <title>Giant virus diversity and host interactions through global metagenomics.</title>
        <authorList>
            <person name="Schulz F."/>
            <person name="Roux S."/>
            <person name="Paez-Espino D."/>
            <person name="Jungbluth S."/>
            <person name="Walsh D.A."/>
            <person name="Denef V.J."/>
            <person name="McMahon K.D."/>
            <person name="Konstantinidis K.T."/>
            <person name="Eloe-Fadrosh E.A."/>
            <person name="Kyrpides N.C."/>
            <person name="Woyke T."/>
        </authorList>
    </citation>
    <scope>NUCLEOTIDE SEQUENCE</scope>
    <source>
        <strain evidence="3">GVMAG-M-3300009684-20</strain>
    </source>
</reference>
<keyword evidence="2" id="KW-0812">Transmembrane</keyword>
<sequence length="224" mass="24779">MDADLKKQKELQSAYESYQRASQNADEDPDTFEQTRFRYYSLKNGDAWAAQERKVIADKKMGPILEGYRRQYTDLDNQSAVQAAYTNSIAAIRDKQALLKDSVSGNIDFLGNLLSEKLQKIGAFNRYIELTDPTSATPVPAVANPIVAYFAGFPSSFTTIMDVFIAILILLTLFLLLRKSGISFQGLRQSFGQGFGFGQTQVSGLPNVQISSPGLGPMTTPKLR</sequence>
<protein>
    <submittedName>
        <fullName evidence="3">Uncharacterized protein</fullName>
    </submittedName>
</protein>
<feature type="transmembrane region" description="Helical" evidence="2">
    <location>
        <begin position="157"/>
        <end position="177"/>
    </location>
</feature>
<evidence type="ECO:0000256" key="2">
    <source>
        <dbReference type="SAM" id="Phobius"/>
    </source>
</evidence>
<dbReference type="AlphaFoldDB" id="A0A6C0B5Z5"/>
<feature type="compositionally biased region" description="Basic and acidic residues" evidence="1">
    <location>
        <begin position="1"/>
        <end position="10"/>
    </location>
</feature>
<organism evidence="3">
    <name type="scientific">viral metagenome</name>
    <dbReference type="NCBI Taxonomy" id="1070528"/>
    <lineage>
        <taxon>unclassified sequences</taxon>
        <taxon>metagenomes</taxon>
        <taxon>organismal metagenomes</taxon>
    </lineage>
</organism>
<feature type="region of interest" description="Disordered" evidence="1">
    <location>
        <begin position="1"/>
        <end position="30"/>
    </location>
</feature>
<dbReference type="EMBL" id="MN739079">
    <property type="protein sequence ID" value="QHS87264.1"/>
    <property type="molecule type" value="Genomic_DNA"/>
</dbReference>
<feature type="compositionally biased region" description="Polar residues" evidence="1">
    <location>
        <begin position="14"/>
        <end position="24"/>
    </location>
</feature>
<evidence type="ECO:0000256" key="1">
    <source>
        <dbReference type="SAM" id="MobiDB-lite"/>
    </source>
</evidence>
<name>A0A6C0B5Z5_9ZZZZ</name>
<proteinExistence type="predicted"/>
<keyword evidence="2" id="KW-1133">Transmembrane helix</keyword>
<accession>A0A6C0B5Z5</accession>
<evidence type="ECO:0000313" key="3">
    <source>
        <dbReference type="EMBL" id="QHS87264.1"/>
    </source>
</evidence>